<proteinExistence type="predicted"/>
<reference evidence="1" key="1">
    <citation type="submission" date="2018-05" db="EMBL/GenBank/DDBJ databases">
        <authorList>
            <person name="Lanie J.A."/>
            <person name="Ng W.-L."/>
            <person name="Kazmierczak K.M."/>
            <person name="Andrzejewski T.M."/>
            <person name="Davidsen T.M."/>
            <person name="Wayne K.J."/>
            <person name="Tettelin H."/>
            <person name="Glass J.I."/>
            <person name="Rusch D."/>
            <person name="Podicherti R."/>
            <person name="Tsui H.-C.T."/>
            <person name="Winkler M.E."/>
        </authorList>
    </citation>
    <scope>NUCLEOTIDE SEQUENCE</scope>
</reference>
<name>A0A382NDQ3_9ZZZZ</name>
<dbReference type="EMBL" id="UINC01099242">
    <property type="protein sequence ID" value="SVC58357.1"/>
    <property type="molecule type" value="Genomic_DNA"/>
</dbReference>
<sequence>MFIEFNHVLSGCVSEGLLSFAVHFYNVCVSSKIKDSQQTSALMKRKNRLNGMFAGSLRIVAVIIDNI</sequence>
<dbReference type="AlphaFoldDB" id="A0A382NDQ3"/>
<protein>
    <submittedName>
        <fullName evidence="1">Uncharacterized protein</fullName>
    </submittedName>
</protein>
<accession>A0A382NDQ3</accession>
<organism evidence="1">
    <name type="scientific">marine metagenome</name>
    <dbReference type="NCBI Taxonomy" id="408172"/>
    <lineage>
        <taxon>unclassified sequences</taxon>
        <taxon>metagenomes</taxon>
        <taxon>ecological metagenomes</taxon>
    </lineage>
</organism>
<evidence type="ECO:0000313" key="1">
    <source>
        <dbReference type="EMBL" id="SVC58357.1"/>
    </source>
</evidence>
<gene>
    <name evidence="1" type="ORF">METZ01_LOCUS311211</name>
</gene>